<name>A0A2W4CSS4_9HYPH</name>
<feature type="transmembrane region" description="Helical" evidence="6">
    <location>
        <begin position="199"/>
        <end position="219"/>
    </location>
</feature>
<keyword evidence="3 6" id="KW-0812">Transmembrane</keyword>
<evidence type="ECO:0000259" key="7">
    <source>
        <dbReference type="Pfam" id="PF05425"/>
    </source>
</evidence>
<comment type="subcellular location">
    <subcellularLocation>
        <location evidence="1">Cell membrane</location>
        <topology evidence="1">Multi-pass membrane protein</topology>
    </subcellularLocation>
</comment>
<evidence type="ECO:0000313" key="8">
    <source>
        <dbReference type="EMBL" id="PZM15271.1"/>
    </source>
</evidence>
<keyword evidence="9" id="KW-1185">Reference proteome</keyword>
<reference evidence="8 9" key="1">
    <citation type="journal article" date="2018" name="Sci. Rep.">
        <title>Rhizobium tumorigenes sp. nov., a novel plant tumorigenic bacterium isolated from cane gall tumors on thornless blackberry.</title>
        <authorList>
            <person name="Kuzmanovi N."/>
            <person name="Smalla K."/>
            <person name="Gronow S."/>
            <person name="PuBawska J."/>
        </authorList>
    </citation>
    <scope>NUCLEOTIDE SEQUENCE [LARGE SCALE GENOMIC DNA]</scope>
    <source>
        <strain evidence="8 9">CCBAU 85046</strain>
    </source>
</reference>
<keyword evidence="5 6" id="KW-0472">Membrane</keyword>
<evidence type="ECO:0000256" key="3">
    <source>
        <dbReference type="ARBA" id="ARBA00022692"/>
    </source>
</evidence>
<dbReference type="InterPro" id="IPR032694">
    <property type="entry name" value="CopC/D"/>
</dbReference>
<dbReference type="PANTHER" id="PTHR34820:SF4">
    <property type="entry name" value="INNER MEMBRANE PROTEIN YEBZ"/>
    <property type="match status" value="1"/>
</dbReference>
<comment type="caution">
    <text evidence="8">The sequence shown here is derived from an EMBL/GenBank/DDBJ whole genome shotgun (WGS) entry which is preliminary data.</text>
</comment>
<dbReference type="GO" id="GO:0005886">
    <property type="term" value="C:plasma membrane"/>
    <property type="evidence" value="ECO:0007669"/>
    <property type="project" value="UniProtKB-SubCell"/>
</dbReference>
<dbReference type="Pfam" id="PF05425">
    <property type="entry name" value="CopD"/>
    <property type="match status" value="1"/>
</dbReference>
<keyword evidence="2" id="KW-1003">Cell membrane</keyword>
<sequence>MDLQTALEACRFLHNASLMFLWGTSAFLCILVPRPLATTIWHALGRALAVAAAVAIATTILSLPLEAGSIGDGWNGAIDPATVHDVLFETTVGQAWQVQVVAAALLAMAFLAPKKMRMALVAFASGFSLASLALTGHASMHQGWLELVHRSNDVIHVLSSGAWVGALVPLASALGLLADDRFRADAQLALRRFSNVGHGAVALVIVSGIFNTLLVLQRLPTDWSSPYQMLLAAKILLVFSMIGLAIANRYIFVPWMAKSPTQTIEAVRLGCVAEIVLGLIVLALVAIFGILEPV</sequence>
<feature type="transmembrane region" description="Helical" evidence="6">
    <location>
        <begin position="271"/>
        <end position="291"/>
    </location>
</feature>
<dbReference type="AlphaFoldDB" id="A0A2W4CSS4"/>
<evidence type="ECO:0000256" key="5">
    <source>
        <dbReference type="ARBA" id="ARBA00023136"/>
    </source>
</evidence>
<evidence type="ECO:0000256" key="6">
    <source>
        <dbReference type="SAM" id="Phobius"/>
    </source>
</evidence>
<evidence type="ECO:0000256" key="4">
    <source>
        <dbReference type="ARBA" id="ARBA00022989"/>
    </source>
</evidence>
<dbReference type="InterPro" id="IPR008457">
    <property type="entry name" value="Cu-R_CopD_dom"/>
</dbReference>
<dbReference type="InterPro" id="IPR047689">
    <property type="entry name" value="CopD"/>
</dbReference>
<feature type="domain" description="Copper resistance protein D" evidence="7">
    <location>
        <begin position="189"/>
        <end position="287"/>
    </location>
</feature>
<proteinExistence type="predicted"/>
<feature type="transmembrane region" description="Helical" evidence="6">
    <location>
        <begin position="12"/>
        <end position="32"/>
    </location>
</feature>
<dbReference type="GO" id="GO:0006825">
    <property type="term" value="P:copper ion transport"/>
    <property type="evidence" value="ECO:0007669"/>
    <property type="project" value="InterPro"/>
</dbReference>
<protein>
    <submittedName>
        <fullName evidence="8">Copper resistance protein CopD</fullName>
    </submittedName>
</protein>
<feature type="transmembrane region" description="Helical" evidence="6">
    <location>
        <begin position="95"/>
        <end position="112"/>
    </location>
</feature>
<dbReference type="EMBL" id="PCDP01000026">
    <property type="protein sequence ID" value="PZM15271.1"/>
    <property type="molecule type" value="Genomic_DNA"/>
</dbReference>
<feature type="transmembrane region" description="Helical" evidence="6">
    <location>
        <begin position="160"/>
        <end position="178"/>
    </location>
</feature>
<organism evidence="8 9">
    <name type="scientific">Rhizobium tubonense</name>
    <dbReference type="NCBI Taxonomy" id="484088"/>
    <lineage>
        <taxon>Bacteria</taxon>
        <taxon>Pseudomonadati</taxon>
        <taxon>Pseudomonadota</taxon>
        <taxon>Alphaproteobacteria</taxon>
        <taxon>Hyphomicrobiales</taxon>
        <taxon>Rhizobiaceae</taxon>
        <taxon>Rhizobium/Agrobacterium group</taxon>
        <taxon>Rhizobium</taxon>
    </lineage>
</organism>
<dbReference type="NCBIfam" id="NF033808">
    <property type="entry name" value="copper_CopD"/>
    <property type="match status" value="1"/>
</dbReference>
<gene>
    <name evidence="8" type="ORF">CPY51_08025</name>
</gene>
<dbReference type="OrthoDB" id="7032707at2"/>
<feature type="transmembrane region" description="Helical" evidence="6">
    <location>
        <begin position="231"/>
        <end position="251"/>
    </location>
</feature>
<dbReference type="Proteomes" id="UP000248925">
    <property type="component" value="Unassembled WGS sequence"/>
</dbReference>
<dbReference type="PANTHER" id="PTHR34820">
    <property type="entry name" value="INNER MEMBRANE PROTEIN YEBZ"/>
    <property type="match status" value="1"/>
</dbReference>
<accession>A0A2W4CSS4</accession>
<evidence type="ECO:0000313" key="9">
    <source>
        <dbReference type="Proteomes" id="UP000248925"/>
    </source>
</evidence>
<keyword evidence="4 6" id="KW-1133">Transmembrane helix</keyword>
<evidence type="ECO:0000256" key="1">
    <source>
        <dbReference type="ARBA" id="ARBA00004651"/>
    </source>
</evidence>
<evidence type="ECO:0000256" key="2">
    <source>
        <dbReference type="ARBA" id="ARBA00022475"/>
    </source>
</evidence>
<feature type="transmembrane region" description="Helical" evidence="6">
    <location>
        <begin position="44"/>
        <end position="65"/>
    </location>
</feature>
<feature type="transmembrane region" description="Helical" evidence="6">
    <location>
        <begin position="119"/>
        <end position="140"/>
    </location>
</feature>